<dbReference type="Proteomes" id="UP000233375">
    <property type="component" value="Unassembled WGS sequence"/>
</dbReference>
<gene>
    <name evidence="1" type="ORF">CWS01_08065</name>
</gene>
<accession>A0A2N0Z3G5</accession>
<reference evidence="1 2" key="1">
    <citation type="journal article" date="2003" name="Int. J. Syst. Evol. Microbiol.">
        <title>Bacillus nealsonii sp. nov., isolated from a spacecraft-assembly facility, whose spores are gamma-radiation resistant.</title>
        <authorList>
            <person name="Venkateswaran K."/>
            <person name="Kempf M."/>
            <person name="Chen F."/>
            <person name="Satomi M."/>
            <person name="Nicholson W."/>
            <person name="Kern R."/>
        </authorList>
    </citation>
    <scope>NUCLEOTIDE SEQUENCE [LARGE SCALE GENOMIC DNA]</scope>
    <source>
        <strain evidence="1 2">FO-92</strain>
    </source>
</reference>
<dbReference type="EMBL" id="PISE01000016">
    <property type="protein sequence ID" value="PKG24019.1"/>
    <property type="molecule type" value="Genomic_DNA"/>
</dbReference>
<evidence type="ECO:0000313" key="1">
    <source>
        <dbReference type="EMBL" id="PKG24019.1"/>
    </source>
</evidence>
<dbReference type="AlphaFoldDB" id="A0A2N0Z3G5"/>
<proteinExistence type="predicted"/>
<keyword evidence="2" id="KW-1185">Reference proteome</keyword>
<organism evidence="1 2">
    <name type="scientific">Niallia nealsonii</name>
    <dbReference type="NCBI Taxonomy" id="115979"/>
    <lineage>
        <taxon>Bacteria</taxon>
        <taxon>Bacillati</taxon>
        <taxon>Bacillota</taxon>
        <taxon>Bacilli</taxon>
        <taxon>Bacillales</taxon>
        <taxon>Bacillaceae</taxon>
        <taxon>Niallia</taxon>
    </lineage>
</organism>
<protein>
    <submittedName>
        <fullName evidence="1">Sporulation protein SpoOM</fullName>
    </submittedName>
</protein>
<dbReference type="Pfam" id="PF07070">
    <property type="entry name" value="Spo0M"/>
    <property type="match status" value="1"/>
</dbReference>
<dbReference type="InterPro" id="IPR009776">
    <property type="entry name" value="Spore_0_M"/>
</dbReference>
<dbReference type="OrthoDB" id="2351239at2"/>
<name>A0A2N0Z3G5_9BACI</name>
<evidence type="ECO:0000313" key="2">
    <source>
        <dbReference type="Proteomes" id="UP000233375"/>
    </source>
</evidence>
<dbReference type="PANTHER" id="PTHR40053:SF1">
    <property type="entry name" value="SPORULATION-CONTROL PROTEIN SPO0M"/>
    <property type="match status" value="1"/>
</dbReference>
<dbReference type="RefSeq" id="WP_101176682.1">
    <property type="nucleotide sequence ID" value="NZ_PISE01000016.1"/>
</dbReference>
<sequence>MSFFQKALASIGIGSAKVDTVLHQHILSHGNLVEGEIVIKGGNVAQTIDNIYLRLHATYEKESNDRTYTESCVIDSFLVGESLEIGANEQKTIPFSFPLSIYTPFTLGKTKVWISTGLDIKNAIDPSDQDYVEVQPNALVNKLLSAVSELGFQMKQVECKESSYKRNGIPFVQELEYVPVSGSFYGKLDEIELSFLTVDDKLIELVVQVDKKARGLGGLFAEALDLDERFINVTIKDEEKNIIKQQLFNMVQTYS</sequence>
<dbReference type="PANTHER" id="PTHR40053">
    <property type="entry name" value="SPORULATION-CONTROL PROTEIN SPO0M"/>
    <property type="match status" value="1"/>
</dbReference>
<comment type="caution">
    <text evidence="1">The sequence shown here is derived from an EMBL/GenBank/DDBJ whole genome shotgun (WGS) entry which is preliminary data.</text>
</comment>